<evidence type="ECO:0000259" key="2">
    <source>
        <dbReference type="PROSITE" id="PS51898"/>
    </source>
</evidence>
<organism evidence="3 4">
    <name type="scientific">Segatella copri</name>
    <dbReference type="NCBI Taxonomy" id="165179"/>
    <lineage>
        <taxon>Bacteria</taxon>
        <taxon>Pseudomonadati</taxon>
        <taxon>Bacteroidota</taxon>
        <taxon>Bacteroidia</taxon>
        <taxon>Bacteroidales</taxon>
        <taxon>Prevotellaceae</taxon>
        <taxon>Segatella</taxon>
    </lineage>
</organism>
<dbReference type="GO" id="GO:0006310">
    <property type="term" value="P:DNA recombination"/>
    <property type="evidence" value="ECO:0007669"/>
    <property type="project" value="UniProtKB-KW"/>
</dbReference>
<dbReference type="Proteomes" id="UP000477980">
    <property type="component" value="Unassembled WGS sequence"/>
</dbReference>
<dbReference type="InterPro" id="IPR011010">
    <property type="entry name" value="DNA_brk_join_enz"/>
</dbReference>
<proteinExistence type="predicted"/>
<dbReference type="AlphaFoldDB" id="A0A6G1VMI8"/>
<dbReference type="SUPFAM" id="SSF56349">
    <property type="entry name" value="DNA breaking-rejoining enzymes"/>
    <property type="match status" value="1"/>
</dbReference>
<dbReference type="InterPro" id="IPR002104">
    <property type="entry name" value="Integrase_catalytic"/>
</dbReference>
<feature type="domain" description="Tyr recombinase" evidence="2">
    <location>
        <begin position="1"/>
        <end position="51"/>
    </location>
</feature>
<reference evidence="3 4" key="1">
    <citation type="submission" date="2019-09" db="EMBL/GenBank/DDBJ databases">
        <title>Distinct polysaccharide growth profiles of human intestinal Prevotella copri isolates.</title>
        <authorList>
            <person name="Fehlner-Peach H."/>
            <person name="Magnabosco C."/>
            <person name="Raghavan V."/>
            <person name="Scher J.U."/>
            <person name="Tett A."/>
            <person name="Cox L.M."/>
            <person name="Gottsegen C."/>
            <person name="Watters A."/>
            <person name="Wiltshire- Gordon J.D."/>
            <person name="Segata N."/>
            <person name="Bonneau R."/>
            <person name="Littman D.R."/>
        </authorList>
    </citation>
    <scope>NUCLEOTIDE SEQUENCE [LARGE SCALE GENOMIC DNA]</scope>
    <source>
        <strain evidence="4">iAA917</strain>
    </source>
</reference>
<dbReference type="InterPro" id="IPR013762">
    <property type="entry name" value="Integrase-like_cat_sf"/>
</dbReference>
<comment type="caution">
    <text evidence="3">The sequence shown here is derived from an EMBL/GenBank/DDBJ whole genome shotgun (WGS) entry which is preliminary data.</text>
</comment>
<keyword evidence="1" id="KW-0233">DNA recombination</keyword>
<dbReference type="Gene3D" id="1.10.443.10">
    <property type="entry name" value="Intergrase catalytic core"/>
    <property type="match status" value="1"/>
</dbReference>
<accession>A0A6G1VMI8</accession>
<gene>
    <name evidence="3" type="ORF">F7D25_06640</name>
</gene>
<dbReference type="GO" id="GO:0003677">
    <property type="term" value="F:DNA binding"/>
    <property type="evidence" value="ECO:0007669"/>
    <property type="project" value="InterPro"/>
</dbReference>
<evidence type="ECO:0000313" key="4">
    <source>
        <dbReference type="Proteomes" id="UP000477980"/>
    </source>
</evidence>
<dbReference type="Pfam" id="PF00589">
    <property type="entry name" value="Phage_integrase"/>
    <property type="match status" value="1"/>
</dbReference>
<evidence type="ECO:0000256" key="1">
    <source>
        <dbReference type="ARBA" id="ARBA00023172"/>
    </source>
</evidence>
<evidence type="ECO:0000313" key="3">
    <source>
        <dbReference type="EMBL" id="MQP14088.1"/>
    </source>
</evidence>
<sequence length="63" mass="7086">MVHSGRHTCATLLLTQGTDLYTIMRFLGHQNINTTQRYAHITNQMLSSATHLLNYQLRGLAAS</sequence>
<dbReference type="EMBL" id="VZAH01000077">
    <property type="protein sequence ID" value="MQP14088.1"/>
    <property type="molecule type" value="Genomic_DNA"/>
</dbReference>
<dbReference type="GO" id="GO:0015074">
    <property type="term" value="P:DNA integration"/>
    <property type="evidence" value="ECO:0007669"/>
    <property type="project" value="InterPro"/>
</dbReference>
<dbReference type="PROSITE" id="PS51898">
    <property type="entry name" value="TYR_RECOMBINASE"/>
    <property type="match status" value="1"/>
</dbReference>
<name>A0A6G1VMI8_9BACT</name>
<protein>
    <submittedName>
        <fullName evidence="3">Tyrosine-type recombinase/integrase</fullName>
    </submittedName>
</protein>